<dbReference type="SUPFAM" id="SSF109998">
    <property type="entry name" value="Triger factor/SurA peptide-binding domain-like"/>
    <property type="match status" value="1"/>
</dbReference>
<dbReference type="Pfam" id="PF13624">
    <property type="entry name" value="SurA_N_3"/>
    <property type="match status" value="1"/>
</dbReference>
<sequence>MHRRRRTALTVSAALLAAAPLVTACGSQAHPGAAAVVGGDRITVSTVQAQVADVRKAQGSSPQSAQLTDQSGQLARAKLHGLILDRVLDRAAADAGVTVSRAEIQQMRQSAVAQYSGEKGLQQAVLQERWLAPGQIDAFLREQIQITKLGQALGADPSTPEGTKAIGDALTKASKALNVDVNPRYGTWDNQQIQLGDYKAPWISQVTKPAQAAAEAGA</sequence>
<accession>A0ABY6PVW5</accession>
<dbReference type="InterPro" id="IPR027304">
    <property type="entry name" value="Trigger_fact/SurA_dom_sf"/>
</dbReference>
<dbReference type="PROSITE" id="PS51257">
    <property type="entry name" value="PROKAR_LIPOPROTEIN"/>
    <property type="match status" value="1"/>
</dbReference>
<name>A0ABY6PVW5_9ACTN</name>
<dbReference type="Proteomes" id="UP001164963">
    <property type="component" value="Chromosome"/>
</dbReference>
<evidence type="ECO:0000313" key="2">
    <source>
        <dbReference type="EMBL" id="UZK55941.1"/>
    </source>
</evidence>
<feature type="chain" id="PRO_5046408029" evidence="1">
    <location>
        <begin position="25"/>
        <end position="218"/>
    </location>
</feature>
<feature type="signal peptide" evidence="1">
    <location>
        <begin position="1"/>
        <end position="24"/>
    </location>
</feature>
<keyword evidence="3" id="KW-1185">Reference proteome</keyword>
<evidence type="ECO:0000313" key="3">
    <source>
        <dbReference type="Proteomes" id="UP001164963"/>
    </source>
</evidence>
<dbReference type="InterPro" id="IPR006311">
    <property type="entry name" value="TAT_signal"/>
</dbReference>
<gene>
    <name evidence="2" type="ORF">NEH16_19130</name>
</gene>
<dbReference type="PROSITE" id="PS51318">
    <property type="entry name" value="TAT"/>
    <property type="match status" value="1"/>
</dbReference>
<evidence type="ECO:0000256" key="1">
    <source>
        <dbReference type="SAM" id="SignalP"/>
    </source>
</evidence>
<reference evidence="2" key="1">
    <citation type="journal article" date="2022" name="Front. Microbiol.">
        <title>Mirubactin C rescues the lethal effect of cell wall biosynthesis mutations in Bacillus subtilis.</title>
        <authorList>
            <person name="Kepplinger B."/>
            <person name="Wen X."/>
            <person name="Tyler A.R."/>
            <person name="Kim B.Y."/>
            <person name="Brown J."/>
            <person name="Banks P."/>
            <person name="Dashti Y."/>
            <person name="Mackenzie E.S."/>
            <person name="Wills C."/>
            <person name="Kawai Y."/>
            <person name="Waldron K.J."/>
            <person name="Allenby N.E.E."/>
            <person name="Wu L.J."/>
            <person name="Hall M.J."/>
            <person name="Errington J."/>
        </authorList>
    </citation>
    <scope>NUCLEOTIDE SEQUENCE</scope>
    <source>
        <strain evidence="2">MDA8-470</strain>
    </source>
</reference>
<proteinExistence type="predicted"/>
<protein>
    <submittedName>
        <fullName evidence="2">SurA N-terminal domain-containing protein</fullName>
    </submittedName>
</protein>
<dbReference type="Gene3D" id="1.10.4030.10">
    <property type="entry name" value="Porin chaperone SurA, peptide-binding domain"/>
    <property type="match status" value="1"/>
</dbReference>
<organism evidence="2 3">
    <name type="scientific">Streptomyces drozdowiczii</name>
    <dbReference type="NCBI Taxonomy" id="202862"/>
    <lineage>
        <taxon>Bacteria</taxon>
        <taxon>Bacillati</taxon>
        <taxon>Actinomycetota</taxon>
        <taxon>Actinomycetes</taxon>
        <taxon>Kitasatosporales</taxon>
        <taxon>Streptomycetaceae</taxon>
        <taxon>Streptomyces</taxon>
    </lineage>
</organism>
<dbReference type="EMBL" id="CP098740">
    <property type="protein sequence ID" value="UZK55941.1"/>
    <property type="molecule type" value="Genomic_DNA"/>
</dbReference>
<dbReference type="RefSeq" id="WP_073968553.1">
    <property type="nucleotide sequence ID" value="NZ_CP098740.1"/>
</dbReference>
<keyword evidence="1" id="KW-0732">Signal</keyword>